<feature type="non-terminal residue" evidence="6">
    <location>
        <position position="258"/>
    </location>
</feature>
<dbReference type="GO" id="GO:0016887">
    <property type="term" value="F:ATP hydrolysis activity"/>
    <property type="evidence" value="ECO:0007669"/>
    <property type="project" value="InterPro"/>
</dbReference>
<dbReference type="GO" id="GO:0055085">
    <property type="term" value="P:transmembrane transport"/>
    <property type="evidence" value="ECO:0007669"/>
    <property type="project" value="UniProtKB-ARBA"/>
</dbReference>
<gene>
    <name evidence="6" type="ORF">METZ01_LOCUS102577</name>
</gene>
<dbReference type="EMBL" id="UINC01011247">
    <property type="protein sequence ID" value="SVA49723.1"/>
    <property type="molecule type" value="Genomic_DNA"/>
</dbReference>
<protein>
    <recommendedName>
        <fullName evidence="5">ABC transporter domain-containing protein</fullName>
    </recommendedName>
</protein>
<dbReference type="GO" id="GO:0005524">
    <property type="term" value="F:ATP binding"/>
    <property type="evidence" value="ECO:0007669"/>
    <property type="project" value="UniProtKB-KW"/>
</dbReference>
<dbReference type="GO" id="GO:0015833">
    <property type="term" value="P:peptide transport"/>
    <property type="evidence" value="ECO:0007669"/>
    <property type="project" value="InterPro"/>
</dbReference>
<dbReference type="PANTHER" id="PTHR43776">
    <property type="entry name" value="TRANSPORT ATP-BINDING PROTEIN"/>
    <property type="match status" value="1"/>
</dbReference>
<dbReference type="InterPro" id="IPR027417">
    <property type="entry name" value="P-loop_NTPase"/>
</dbReference>
<keyword evidence="2" id="KW-0813">Transport</keyword>
<dbReference type="SMART" id="SM00382">
    <property type="entry name" value="AAA"/>
    <property type="match status" value="1"/>
</dbReference>
<dbReference type="AlphaFoldDB" id="A0A381WCQ0"/>
<keyword evidence="4" id="KW-0067">ATP-binding</keyword>
<accession>A0A381WCQ0</accession>
<keyword evidence="3" id="KW-0547">Nucleotide-binding</keyword>
<feature type="domain" description="ABC transporter" evidence="5">
    <location>
        <begin position="2"/>
        <end position="252"/>
    </location>
</feature>
<dbReference type="InterPro" id="IPR003439">
    <property type="entry name" value="ABC_transporter-like_ATP-bd"/>
</dbReference>
<dbReference type="InterPro" id="IPR017871">
    <property type="entry name" value="ABC_transporter-like_CS"/>
</dbReference>
<evidence type="ECO:0000256" key="1">
    <source>
        <dbReference type="ARBA" id="ARBA00005417"/>
    </source>
</evidence>
<proteinExistence type="inferred from homology"/>
<dbReference type="PANTHER" id="PTHR43776:SF7">
    <property type="entry name" value="D,D-DIPEPTIDE TRANSPORT ATP-BINDING PROTEIN DDPF-RELATED"/>
    <property type="match status" value="1"/>
</dbReference>
<dbReference type="Pfam" id="PF08352">
    <property type="entry name" value="oligo_HPY"/>
    <property type="match status" value="1"/>
</dbReference>
<dbReference type="SUPFAM" id="SSF52540">
    <property type="entry name" value="P-loop containing nucleoside triphosphate hydrolases"/>
    <property type="match status" value="1"/>
</dbReference>
<dbReference type="Gene3D" id="3.40.50.300">
    <property type="entry name" value="P-loop containing nucleotide triphosphate hydrolases"/>
    <property type="match status" value="1"/>
</dbReference>
<dbReference type="PROSITE" id="PS50893">
    <property type="entry name" value="ABC_TRANSPORTER_2"/>
    <property type="match status" value="1"/>
</dbReference>
<comment type="similarity">
    <text evidence="1">Belongs to the ABC transporter superfamily.</text>
</comment>
<dbReference type="InterPro" id="IPR003593">
    <property type="entry name" value="AAA+_ATPase"/>
</dbReference>
<evidence type="ECO:0000259" key="5">
    <source>
        <dbReference type="PROSITE" id="PS50893"/>
    </source>
</evidence>
<reference evidence="6" key="1">
    <citation type="submission" date="2018-05" db="EMBL/GenBank/DDBJ databases">
        <authorList>
            <person name="Lanie J.A."/>
            <person name="Ng W.-L."/>
            <person name="Kazmierczak K.M."/>
            <person name="Andrzejewski T.M."/>
            <person name="Davidsen T.M."/>
            <person name="Wayne K.J."/>
            <person name="Tettelin H."/>
            <person name="Glass J.I."/>
            <person name="Rusch D."/>
            <person name="Podicherti R."/>
            <person name="Tsui H.-C.T."/>
            <person name="Winkler M.E."/>
        </authorList>
    </citation>
    <scope>NUCLEOTIDE SEQUENCE</scope>
</reference>
<evidence type="ECO:0000313" key="6">
    <source>
        <dbReference type="EMBL" id="SVA49723.1"/>
    </source>
</evidence>
<dbReference type="FunFam" id="3.40.50.300:FF:000016">
    <property type="entry name" value="Oligopeptide ABC transporter ATP-binding component"/>
    <property type="match status" value="1"/>
</dbReference>
<evidence type="ECO:0000256" key="4">
    <source>
        <dbReference type="ARBA" id="ARBA00022840"/>
    </source>
</evidence>
<feature type="non-terminal residue" evidence="6">
    <location>
        <position position="1"/>
    </location>
</feature>
<dbReference type="Pfam" id="PF00005">
    <property type="entry name" value="ABC_tran"/>
    <property type="match status" value="1"/>
</dbReference>
<name>A0A381WCQ0_9ZZZZ</name>
<evidence type="ECO:0000256" key="2">
    <source>
        <dbReference type="ARBA" id="ARBA00022448"/>
    </source>
</evidence>
<dbReference type="InterPro" id="IPR013563">
    <property type="entry name" value="Oligopep_ABC_C"/>
</dbReference>
<organism evidence="6">
    <name type="scientific">marine metagenome</name>
    <dbReference type="NCBI Taxonomy" id="408172"/>
    <lineage>
        <taxon>unclassified sequences</taxon>
        <taxon>metagenomes</taxon>
        <taxon>ecological metagenomes</taxon>
    </lineage>
</organism>
<dbReference type="CDD" id="cd03257">
    <property type="entry name" value="ABC_NikE_OppD_transporters"/>
    <property type="match status" value="1"/>
</dbReference>
<sequence>LLQVRGLKKYFPVRGGVFLRRIGNVQAVEDVSFSIERGKTLGLVGESGCGKSTVGQTIMKLHAPTAGEIFYEGRDIAAMNRAELKAFRRDVQIIFQDPFESLNARHTVSRILEEPFVIHEMGTAAERRRWAGDLLTRVGLQVDALDRFPHEFSGGQRQRIGIARAIALKPKLVVCDEAVSALDVSIQSQVINLLMDLQREMNLALIFIAHDLAVVKHVSDDIAVMYLGKIVEQADAQEIYKFPRHPYTEALLSAIPIP</sequence>
<dbReference type="InterPro" id="IPR050319">
    <property type="entry name" value="ABC_transp_ATP-bind"/>
</dbReference>
<evidence type="ECO:0000256" key="3">
    <source>
        <dbReference type="ARBA" id="ARBA00022741"/>
    </source>
</evidence>
<dbReference type="PROSITE" id="PS00211">
    <property type="entry name" value="ABC_TRANSPORTER_1"/>
    <property type="match status" value="1"/>
</dbReference>